<dbReference type="RefSeq" id="WP_034767098.1">
    <property type="nucleotide sequence ID" value="NZ_CAJQMV010000022.1"/>
</dbReference>
<dbReference type="PANTHER" id="PTHR13696:SF52">
    <property type="entry name" value="PARA FAMILY PROTEIN CT_582"/>
    <property type="match status" value="1"/>
</dbReference>
<reference evidence="4 5" key="1">
    <citation type="journal article" date="2018" name="Nat. Biotechnol.">
        <title>A standardized bacterial taxonomy based on genome phylogeny substantially revises the tree of life.</title>
        <authorList>
            <person name="Parks D.H."/>
            <person name="Chuvochina M."/>
            <person name="Waite D.W."/>
            <person name="Rinke C."/>
            <person name="Skarshewski A."/>
            <person name="Chaumeil P.A."/>
            <person name="Hugenholtz P."/>
        </authorList>
    </citation>
    <scope>NUCLEOTIDE SEQUENCE [LARGE SCALE GENOMIC DNA]</scope>
    <source>
        <strain evidence="4">UBA8733</strain>
    </source>
</reference>
<dbReference type="EMBL" id="DMAN01000303">
    <property type="protein sequence ID" value="HAE28206.1"/>
    <property type="molecule type" value="Genomic_DNA"/>
</dbReference>
<accession>A0A3B9H175</accession>
<comment type="caution">
    <text evidence="4">The sequence shown here is derived from an EMBL/GenBank/DDBJ whole genome shotgun (WGS) entry which is preliminary data.</text>
</comment>
<evidence type="ECO:0000313" key="4">
    <source>
        <dbReference type="EMBL" id="HAE28206.1"/>
    </source>
</evidence>
<dbReference type="InterPro" id="IPR050678">
    <property type="entry name" value="DNA_Partitioning_ATPase"/>
</dbReference>
<evidence type="ECO:0000313" key="5">
    <source>
        <dbReference type="Proteomes" id="UP000259610"/>
    </source>
</evidence>
<comment type="function">
    <text evidence="1">Involved in chromosome partition. Localize to both poles of the predivisional cell following completion of DNA replication.</text>
</comment>
<gene>
    <name evidence="4" type="ORF">DCG58_13665</name>
</gene>
<evidence type="ECO:0000256" key="2">
    <source>
        <dbReference type="ARBA" id="ARBA00074747"/>
    </source>
</evidence>
<dbReference type="CDD" id="cd02042">
    <property type="entry name" value="ParAB_family"/>
    <property type="match status" value="1"/>
</dbReference>
<proteinExistence type="predicted"/>
<evidence type="ECO:0000259" key="3">
    <source>
        <dbReference type="Pfam" id="PF13614"/>
    </source>
</evidence>
<protein>
    <recommendedName>
        <fullName evidence="2">Chromosome partitioning protein ParA</fullName>
    </recommendedName>
</protein>
<sequence length="267" mass="29372">MRPRIFAVVNQKGGVGKTTTSINLGTALAAVGRRVLIVDFDAQGNASTGLGIERTDRATTSYDIVVDRLPLEQAVLSTIVPRLDIVPGDENLSGVETELAADPHRSYRLREALHNYVDRAEEQGLPRYDYILIDCPPSLSALTMNAMTAADALLVPLQCEFLALEGLSQLLRTVDVVRQGLNPNLEIQGVVLTMYDRRNNLSDQVADEVRAFFGNKVYNTVIPRNVRLSEAPSFGKPALLYDYRCPGSEAYIRLASEVLQREKARAA</sequence>
<dbReference type="Gene3D" id="3.40.50.300">
    <property type="entry name" value="P-loop containing nucleotide triphosphate hydrolases"/>
    <property type="match status" value="1"/>
</dbReference>
<dbReference type="AlphaFoldDB" id="A0A3B9H175"/>
<dbReference type="Proteomes" id="UP000259610">
    <property type="component" value="Unassembled WGS sequence"/>
</dbReference>
<evidence type="ECO:0000256" key="1">
    <source>
        <dbReference type="ARBA" id="ARBA00057242"/>
    </source>
</evidence>
<dbReference type="Pfam" id="PF13614">
    <property type="entry name" value="AAA_31"/>
    <property type="match status" value="1"/>
</dbReference>
<dbReference type="InterPro" id="IPR027417">
    <property type="entry name" value="P-loop_NTPase"/>
</dbReference>
<dbReference type="SUPFAM" id="SSF52540">
    <property type="entry name" value="P-loop containing nucleoside triphosphate hydrolases"/>
    <property type="match status" value="1"/>
</dbReference>
<organism evidence="4 5">
    <name type="scientific">Hyphomonas adhaerens</name>
    <dbReference type="NCBI Taxonomy" id="81029"/>
    <lineage>
        <taxon>Bacteria</taxon>
        <taxon>Pseudomonadati</taxon>
        <taxon>Pseudomonadota</taxon>
        <taxon>Alphaproteobacteria</taxon>
        <taxon>Hyphomonadales</taxon>
        <taxon>Hyphomonadaceae</taxon>
        <taxon>Hyphomonas</taxon>
    </lineage>
</organism>
<dbReference type="PANTHER" id="PTHR13696">
    <property type="entry name" value="P-LOOP CONTAINING NUCLEOSIDE TRIPHOSPHATE HYDROLASE"/>
    <property type="match status" value="1"/>
</dbReference>
<feature type="domain" description="AAA" evidence="3">
    <location>
        <begin position="4"/>
        <end position="187"/>
    </location>
</feature>
<dbReference type="InterPro" id="IPR025669">
    <property type="entry name" value="AAA_dom"/>
</dbReference>
<dbReference type="PIRSF" id="PIRSF009320">
    <property type="entry name" value="Nuc_binding_HP_1000"/>
    <property type="match status" value="1"/>
</dbReference>
<dbReference type="FunFam" id="3.40.50.300:FF:000285">
    <property type="entry name" value="Sporulation initiation inhibitor Soj"/>
    <property type="match status" value="1"/>
</dbReference>
<name>A0A3B9H175_9PROT</name>